<accession>A0A0F9PTA3</accession>
<proteinExistence type="predicted"/>
<dbReference type="Gene3D" id="1.25.40.10">
    <property type="entry name" value="Tetratricopeptide repeat domain"/>
    <property type="match status" value="1"/>
</dbReference>
<dbReference type="InterPro" id="IPR019734">
    <property type="entry name" value="TPR_rpt"/>
</dbReference>
<dbReference type="AlphaFoldDB" id="A0A0F9PTA3"/>
<dbReference type="SMART" id="SM00028">
    <property type="entry name" value="TPR"/>
    <property type="match status" value="2"/>
</dbReference>
<reference evidence="1" key="1">
    <citation type="journal article" date="2015" name="Nature">
        <title>Complex archaea that bridge the gap between prokaryotes and eukaryotes.</title>
        <authorList>
            <person name="Spang A."/>
            <person name="Saw J.H."/>
            <person name="Jorgensen S.L."/>
            <person name="Zaremba-Niedzwiedzka K."/>
            <person name="Martijn J."/>
            <person name="Lind A.E."/>
            <person name="van Eijk R."/>
            <person name="Schleper C."/>
            <person name="Guy L."/>
            <person name="Ettema T.J."/>
        </authorList>
    </citation>
    <scope>NUCLEOTIDE SEQUENCE</scope>
</reference>
<comment type="caution">
    <text evidence="1">The sequence shown here is derived from an EMBL/GenBank/DDBJ whole genome shotgun (WGS) entry which is preliminary data.</text>
</comment>
<dbReference type="EMBL" id="LAZR01002600">
    <property type="protein sequence ID" value="KKN27977.1"/>
    <property type="molecule type" value="Genomic_DNA"/>
</dbReference>
<dbReference type="InterPro" id="IPR011990">
    <property type="entry name" value="TPR-like_helical_dom_sf"/>
</dbReference>
<name>A0A0F9PTA3_9ZZZZ</name>
<organism evidence="1">
    <name type="scientific">marine sediment metagenome</name>
    <dbReference type="NCBI Taxonomy" id="412755"/>
    <lineage>
        <taxon>unclassified sequences</taxon>
        <taxon>metagenomes</taxon>
        <taxon>ecological metagenomes</taxon>
    </lineage>
</organism>
<gene>
    <name evidence="1" type="ORF">LCGC14_0859020</name>
</gene>
<evidence type="ECO:0000313" key="1">
    <source>
        <dbReference type="EMBL" id="KKN27977.1"/>
    </source>
</evidence>
<sequence length="250" mass="29320">MLETINDVIKESWKIFNEGEVEREFELITSLEEKENLSREEDLRCQIAKGMYNFYMGNYNETIKIGEIAYKESLKQNKPLLAIDALFVANGGYLMLNRIWEVRSYFTLCEELLKSAIHEEPSKIKQRESYIYLMKGNIKEITGELNIAIEYYKRAFKISEEYDTLYFSRPWCQFRLGNALTVKGEYELALNSFHRALTYMKGNSTLINMQKAGNFHNTVYIKLLQGDLDESKRLNEKSLETLLNFSETPI</sequence>
<dbReference type="SUPFAM" id="SSF48452">
    <property type="entry name" value="TPR-like"/>
    <property type="match status" value="1"/>
</dbReference>
<protein>
    <submittedName>
        <fullName evidence="1">Uncharacterized protein</fullName>
    </submittedName>
</protein>
<dbReference type="PROSITE" id="PS50005">
    <property type="entry name" value="TPR"/>
    <property type="match status" value="2"/>
</dbReference>